<organism evidence="2 3">
    <name type="scientific">Candidatus Raymondbacteria bacterium RIFOXYD12_FULL_49_13</name>
    <dbReference type="NCBI Taxonomy" id="1817890"/>
    <lineage>
        <taxon>Bacteria</taxon>
        <taxon>Raymondiibacteriota</taxon>
    </lineage>
</organism>
<feature type="compositionally biased region" description="Pro residues" evidence="1">
    <location>
        <begin position="506"/>
        <end position="516"/>
    </location>
</feature>
<dbReference type="Pfam" id="PF13646">
    <property type="entry name" value="HEAT_2"/>
    <property type="match status" value="1"/>
</dbReference>
<dbReference type="AlphaFoldDB" id="A0A1F7F1L7"/>
<reference evidence="2 3" key="1">
    <citation type="journal article" date="2016" name="Nat. Commun.">
        <title>Thousands of microbial genomes shed light on interconnected biogeochemical processes in an aquifer system.</title>
        <authorList>
            <person name="Anantharaman K."/>
            <person name="Brown C.T."/>
            <person name="Hug L.A."/>
            <person name="Sharon I."/>
            <person name="Castelle C.J."/>
            <person name="Probst A.J."/>
            <person name="Thomas B.C."/>
            <person name="Singh A."/>
            <person name="Wilkins M.J."/>
            <person name="Karaoz U."/>
            <person name="Brodie E.L."/>
            <person name="Williams K.H."/>
            <person name="Hubbard S.S."/>
            <person name="Banfield J.F."/>
        </authorList>
    </citation>
    <scope>NUCLEOTIDE SEQUENCE [LARGE SCALE GENOMIC DNA]</scope>
</reference>
<evidence type="ECO:0000313" key="2">
    <source>
        <dbReference type="EMBL" id="OGK00437.1"/>
    </source>
</evidence>
<comment type="caution">
    <text evidence="2">The sequence shown here is derived from an EMBL/GenBank/DDBJ whole genome shotgun (WGS) entry which is preliminary data.</text>
</comment>
<gene>
    <name evidence="2" type="ORF">A2519_10535</name>
</gene>
<dbReference type="Gene3D" id="1.25.10.10">
    <property type="entry name" value="Leucine-rich Repeat Variant"/>
    <property type="match status" value="1"/>
</dbReference>
<evidence type="ECO:0008006" key="4">
    <source>
        <dbReference type="Google" id="ProtNLM"/>
    </source>
</evidence>
<dbReference type="InterPro" id="IPR011989">
    <property type="entry name" value="ARM-like"/>
</dbReference>
<feature type="compositionally biased region" description="Acidic residues" evidence="1">
    <location>
        <begin position="473"/>
        <end position="489"/>
    </location>
</feature>
<evidence type="ECO:0000256" key="1">
    <source>
        <dbReference type="SAM" id="MobiDB-lite"/>
    </source>
</evidence>
<name>A0A1F7F1L7_UNCRA</name>
<dbReference type="Proteomes" id="UP000179243">
    <property type="component" value="Unassembled WGS sequence"/>
</dbReference>
<dbReference type="SUPFAM" id="SSF48371">
    <property type="entry name" value="ARM repeat"/>
    <property type="match status" value="1"/>
</dbReference>
<evidence type="ECO:0000313" key="3">
    <source>
        <dbReference type="Proteomes" id="UP000179243"/>
    </source>
</evidence>
<protein>
    <recommendedName>
        <fullName evidence="4">HEAT repeat domain-containing protein</fullName>
    </recommendedName>
</protein>
<sequence>MRAFAVLFFCVLVFVTGAKLRLPTALNIPTSDILYNRQYSLAIKSNLFSYSQTDDPANMKIWYMPSIEASAGIKNRVEFGAGYAGGPTLNFKALLLDEGKIEYLPSFAIGAKDIMTSAEAHMFGLEQADTLKAMANCAFIAMGKSFEQFGTRLHLGTMTNFGFDTERFSIFAGAEVYLGGGFYVTYEGFQRFGSFHQFFTVSWIYDKKFLVSAGISELRQAFLGDGKFGLFSDKFAQSNGYGVPGIRFSLVYCGSPSGADASGIRGLEDEVNDLKKSIDAIRKKSADNDIKVDNIEKQLGGLEEDFIALTSRGSSDRQKDYKVVISEQLKSIGDLVETGQGAYDAEEVSSHTKKIVEYKEFALPSLSAIIRNPKANPVMVSLAIQMVGEIGNKKSRQMLLRLLDYKESALKIDALIALGKLRDKAVVKDIEALLQDTDEAVVLTAQEVIYKLTGVKRAAGTKSEQKITTDSIPELDQEIPGNEDTEAPLEADTAKTNIPEAKPAKKPAPSPGPAKK</sequence>
<dbReference type="InterPro" id="IPR016024">
    <property type="entry name" value="ARM-type_fold"/>
</dbReference>
<dbReference type="EMBL" id="MFYX01000146">
    <property type="protein sequence ID" value="OGK00437.1"/>
    <property type="molecule type" value="Genomic_DNA"/>
</dbReference>
<accession>A0A1F7F1L7</accession>
<feature type="region of interest" description="Disordered" evidence="1">
    <location>
        <begin position="462"/>
        <end position="516"/>
    </location>
</feature>
<proteinExistence type="predicted"/>